<comment type="caution">
    <text evidence="12">The sequence shown here is derived from an EMBL/GenBank/DDBJ whole genome shotgun (WGS) entry which is preliminary data.</text>
</comment>
<feature type="transmembrane region" description="Helical" evidence="11">
    <location>
        <begin position="355"/>
        <end position="376"/>
    </location>
</feature>
<dbReference type="InterPro" id="IPR048279">
    <property type="entry name" value="MdtK-like"/>
</dbReference>
<dbReference type="InterPro" id="IPR044644">
    <property type="entry name" value="DinF-like"/>
</dbReference>
<gene>
    <name evidence="12" type="ORF">DU428_03270</name>
</gene>
<dbReference type="GO" id="GO:0006811">
    <property type="term" value="P:monoatomic ion transport"/>
    <property type="evidence" value="ECO:0007669"/>
    <property type="project" value="UniProtKB-KW"/>
</dbReference>
<dbReference type="GO" id="GO:0005886">
    <property type="term" value="C:plasma membrane"/>
    <property type="evidence" value="ECO:0007669"/>
    <property type="project" value="UniProtKB-SubCell"/>
</dbReference>
<protein>
    <recommendedName>
        <fullName evidence="10">Multidrug-efflux transporter</fullName>
    </recommendedName>
</protein>
<evidence type="ECO:0000256" key="8">
    <source>
        <dbReference type="ARBA" id="ARBA00023065"/>
    </source>
</evidence>
<dbReference type="OrthoDB" id="5242355at2"/>
<reference evidence="12 13" key="1">
    <citation type="submission" date="2018-07" db="EMBL/GenBank/DDBJ databases">
        <title>Oceanihabitans testaceum sp. nov., isolated from marine sediment.</title>
        <authorList>
            <person name="Li C.-M."/>
        </authorList>
    </citation>
    <scope>NUCLEOTIDE SEQUENCE [LARGE SCALE GENOMIC DNA]</scope>
    <source>
        <strain evidence="12 13">S9-10</strain>
    </source>
</reference>
<comment type="subcellular location">
    <subcellularLocation>
        <location evidence="1">Cell membrane</location>
        <topology evidence="1">Multi-pass membrane protein</topology>
    </subcellularLocation>
</comment>
<feature type="transmembrane region" description="Helical" evidence="11">
    <location>
        <begin position="44"/>
        <end position="63"/>
    </location>
</feature>
<keyword evidence="3" id="KW-0813">Transport</keyword>
<dbReference type="PANTHER" id="PTHR43298">
    <property type="entry name" value="MULTIDRUG RESISTANCE PROTEIN NORM-RELATED"/>
    <property type="match status" value="1"/>
</dbReference>
<accession>A0A368P9E3</accession>
<dbReference type="PIRSF" id="PIRSF006603">
    <property type="entry name" value="DinF"/>
    <property type="match status" value="1"/>
</dbReference>
<evidence type="ECO:0000256" key="9">
    <source>
        <dbReference type="ARBA" id="ARBA00023136"/>
    </source>
</evidence>
<evidence type="ECO:0000256" key="1">
    <source>
        <dbReference type="ARBA" id="ARBA00004651"/>
    </source>
</evidence>
<evidence type="ECO:0000256" key="10">
    <source>
        <dbReference type="ARBA" id="ARBA00031636"/>
    </source>
</evidence>
<feature type="transmembrane region" description="Helical" evidence="11">
    <location>
        <begin position="413"/>
        <end position="431"/>
    </location>
</feature>
<dbReference type="EMBL" id="QPIG01000001">
    <property type="protein sequence ID" value="RCU58409.1"/>
    <property type="molecule type" value="Genomic_DNA"/>
</dbReference>
<keyword evidence="6 11" id="KW-0812">Transmembrane</keyword>
<dbReference type="NCBIfam" id="TIGR00797">
    <property type="entry name" value="matE"/>
    <property type="match status" value="1"/>
</dbReference>
<evidence type="ECO:0000313" key="13">
    <source>
        <dbReference type="Proteomes" id="UP000252249"/>
    </source>
</evidence>
<keyword evidence="4" id="KW-0050">Antiport</keyword>
<dbReference type="AlphaFoldDB" id="A0A368P9E3"/>
<keyword evidence="5" id="KW-1003">Cell membrane</keyword>
<keyword evidence="13" id="KW-1185">Reference proteome</keyword>
<evidence type="ECO:0000313" key="12">
    <source>
        <dbReference type="EMBL" id="RCU58409.1"/>
    </source>
</evidence>
<evidence type="ECO:0000256" key="11">
    <source>
        <dbReference type="SAM" id="Phobius"/>
    </source>
</evidence>
<evidence type="ECO:0000256" key="7">
    <source>
        <dbReference type="ARBA" id="ARBA00022989"/>
    </source>
</evidence>
<dbReference type="GO" id="GO:0042910">
    <property type="term" value="F:xenobiotic transmembrane transporter activity"/>
    <property type="evidence" value="ECO:0007669"/>
    <property type="project" value="InterPro"/>
</dbReference>
<dbReference type="Proteomes" id="UP000252249">
    <property type="component" value="Unassembled WGS sequence"/>
</dbReference>
<evidence type="ECO:0000256" key="2">
    <source>
        <dbReference type="ARBA" id="ARBA00010199"/>
    </source>
</evidence>
<evidence type="ECO:0000256" key="6">
    <source>
        <dbReference type="ARBA" id="ARBA00022692"/>
    </source>
</evidence>
<dbReference type="CDD" id="cd13136">
    <property type="entry name" value="MATE_DinF_like"/>
    <property type="match status" value="1"/>
</dbReference>
<organism evidence="12 13">
    <name type="scientific">Oceanihabitans sediminis</name>
    <dbReference type="NCBI Taxonomy" id="1812012"/>
    <lineage>
        <taxon>Bacteria</taxon>
        <taxon>Pseudomonadati</taxon>
        <taxon>Bacteroidota</taxon>
        <taxon>Flavobacteriia</taxon>
        <taxon>Flavobacteriales</taxon>
        <taxon>Flavobacteriaceae</taxon>
        <taxon>Oceanihabitans</taxon>
    </lineage>
</organism>
<dbReference type="PANTHER" id="PTHR43298:SF2">
    <property type="entry name" value="FMN_FAD EXPORTER YEEO-RELATED"/>
    <property type="match status" value="1"/>
</dbReference>
<dbReference type="GO" id="GO:0015297">
    <property type="term" value="F:antiporter activity"/>
    <property type="evidence" value="ECO:0007669"/>
    <property type="project" value="UniProtKB-KW"/>
</dbReference>
<feature type="transmembrane region" description="Helical" evidence="11">
    <location>
        <begin position="196"/>
        <end position="216"/>
    </location>
</feature>
<name>A0A368P9E3_9FLAO</name>
<feature type="transmembrane region" description="Helical" evidence="11">
    <location>
        <begin position="388"/>
        <end position="407"/>
    </location>
</feature>
<dbReference type="InterPro" id="IPR002528">
    <property type="entry name" value="MATE_fam"/>
</dbReference>
<evidence type="ECO:0000256" key="4">
    <source>
        <dbReference type="ARBA" id="ARBA00022449"/>
    </source>
</evidence>
<feature type="transmembrane region" description="Helical" evidence="11">
    <location>
        <begin position="132"/>
        <end position="153"/>
    </location>
</feature>
<keyword evidence="9 11" id="KW-0472">Membrane</keyword>
<sequence length="444" mass="49241">MRTNISFKHINKLAIPALIAGISEPILSITDTAIVGNIEVNGTESLAAVGIVGTFLSMLIWVLGQTRSAISSIVSQYVGADNLDAVKNLPAQAIFIITSLSILIIISTYPFAESIFKLYNASDVILSYSVDYYRIRVFGFPFTLFTIAIFGTFRGLQNTYYPMLIAIVGALTNILLDFILVYGIEGYIPAMHIKGAAYASVAAQFLMALVSAYFLLTKTEISLRFSFPFNKEMKRFVLMILNLFVRTLALNVTLYLASSFSTRYGNEQIAAYTIAINLWFLGAFIIDGYASAGNILSGKLLGGKEYGLLIGLSNKLIKYGIIAGSIIAVIGAFLYFPLGTVFTKDPEVLKEFYNIFWIVLAMQPLCALAFIFDGIFKGLGKMKYLRNILLFSTFIVFVPVLLVLDYFNCKLYAIFIAFTLWIAARGLPLIVKFRKEFLLLSQKD</sequence>
<feature type="transmembrane region" description="Helical" evidence="11">
    <location>
        <begin position="236"/>
        <end position="257"/>
    </location>
</feature>
<evidence type="ECO:0000256" key="5">
    <source>
        <dbReference type="ARBA" id="ARBA00022475"/>
    </source>
</evidence>
<keyword evidence="8" id="KW-0406">Ion transport</keyword>
<feature type="transmembrane region" description="Helical" evidence="11">
    <location>
        <begin position="269"/>
        <end position="296"/>
    </location>
</feature>
<dbReference type="RefSeq" id="WP_072347667.1">
    <property type="nucleotide sequence ID" value="NZ_JAWVXR010000001.1"/>
</dbReference>
<evidence type="ECO:0000256" key="3">
    <source>
        <dbReference type="ARBA" id="ARBA00022448"/>
    </source>
</evidence>
<feature type="transmembrane region" description="Helical" evidence="11">
    <location>
        <begin position="160"/>
        <end position="184"/>
    </location>
</feature>
<feature type="transmembrane region" description="Helical" evidence="11">
    <location>
        <begin position="93"/>
        <end position="112"/>
    </location>
</feature>
<comment type="similarity">
    <text evidence="2">Belongs to the multi antimicrobial extrusion (MATE) (TC 2.A.66.1) family.</text>
</comment>
<dbReference type="InterPro" id="IPR050222">
    <property type="entry name" value="MATE_MdtK"/>
</dbReference>
<keyword evidence="7 11" id="KW-1133">Transmembrane helix</keyword>
<proteinExistence type="inferred from homology"/>
<dbReference type="Pfam" id="PF01554">
    <property type="entry name" value="MatE"/>
    <property type="match status" value="2"/>
</dbReference>
<feature type="transmembrane region" description="Helical" evidence="11">
    <location>
        <begin position="316"/>
        <end position="335"/>
    </location>
</feature>